<name>A0AAD3SKT0_NEPGR</name>
<evidence type="ECO:0000313" key="1">
    <source>
        <dbReference type="EMBL" id="GMH12534.1"/>
    </source>
</evidence>
<organism evidence="1 2">
    <name type="scientific">Nepenthes gracilis</name>
    <name type="common">Slender pitcher plant</name>
    <dbReference type="NCBI Taxonomy" id="150966"/>
    <lineage>
        <taxon>Eukaryota</taxon>
        <taxon>Viridiplantae</taxon>
        <taxon>Streptophyta</taxon>
        <taxon>Embryophyta</taxon>
        <taxon>Tracheophyta</taxon>
        <taxon>Spermatophyta</taxon>
        <taxon>Magnoliopsida</taxon>
        <taxon>eudicotyledons</taxon>
        <taxon>Gunneridae</taxon>
        <taxon>Pentapetalae</taxon>
        <taxon>Caryophyllales</taxon>
        <taxon>Nepenthaceae</taxon>
        <taxon>Nepenthes</taxon>
    </lineage>
</organism>
<dbReference type="AlphaFoldDB" id="A0AAD3SKT0"/>
<sequence length="103" mass="11969">MISVELPFLLLKLQWLIPMPRMLLDISELLFPVLFTLQGNNLWAILFDAMQDFMPNNPEFDQGKPARISYLARECHQASSSISWLMISNKKLYCPWVPKKTQG</sequence>
<dbReference type="EMBL" id="BSYO01000012">
    <property type="protein sequence ID" value="GMH12534.1"/>
    <property type="molecule type" value="Genomic_DNA"/>
</dbReference>
<gene>
    <name evidence="1" type="ORF">Nepgr_014375</name>
</gene>
<proteinExistence type="predicted"/>
<reference evidence="1" key="1">
    <citation type="submission" date="2023-05" db="EMBL/GenBank/DDBJ databases">
        <title>Nepenthes gracilis genome sequencing.</title>
        <authorList>
            <person name="Fukushima K."/>
        </authorList>
    </citation>
    <scope>NUCLEOTIDE SEQUENCE</scope>
    <source>
        <strain evidence="1">SING2019-196</strain>
    </source>
</reference>
<comment type="caution">
    <text evidence="1">The sequence shown here is derived from an EMBL/GenBank/DDBJ whole genome shotgun (WGS) entry which is preliminary data.</text>
</comment>
<evidence type="ECO:0000313" key="2">
    <source>
        <dbReference type="Proteomes" id="UP001279734"/>
    </source>
</evidence>
<accession>A0AAD3SKT0</accession>
<dbReference type="Proteomes" id="UP001279734">
    <property type="component" value="Unassembled WGS sequence"/>
</dbReference>
<keyword evidence="2" id="KW-1185">Reference proteome</keyword>
<protein>
    <submittedName>
        <fullName evidence="1">Uncharacterized protein</fullName>
    </submittedName>
</protein>